<evidence type="ECO:0000256" key="1">
    <source>
        <dbReference type="SAM" id="MobiDB-lite"/>
    </source>
</evidence>
<feature type="transmembrane region" description="Helical" evidence="2">
    <location>
        <begin position="7"/>
        <end position="24"/>
    </location>
</feature>
<keyword evidence="4" id="KW-1185">Reference proteome</keyword>
<gene>
    <name evidence="3" type="ORF">H9650_11760</name>
</gene>
<name>A0ABR8RAG8_9BACI</name>
<reference evidence="3 4" key="1">
    <citation type="submission" date="2020-08" db="EMBL/GenBank/DDBJ databases">
        <title>A Genomic Blueprint of the Chicken Gut Microbiome.</title>
        <authorList>
            <person name="Gilroy R."/>
            <person name="Ravi A."/>
            <person name="Getino M."/>
            <person name="Pursley I."/>
            <person name="Horton D.L."/>
            <person name="Alikhan N.-F."/>
            <person name="Baker D."/>
            <person name="Gharbi K."/>
            <person name="Hall N."/>
            <person name="Watson M."/>
            <person name="Adriaenssens E.M."/>
            <person name="Foster-Nyarko E."/>
            <person name="Jarju S."/>
            <person name="Secka A."/>
            <person name="Antonio M."/>
            <person name="Oren A."/>
            <person name="Chaudhuri R."/>
            <person name="La Ragione R.M."/>
            <person name="Hildebrand F."/>
            <person name="Pallen M.J."/>
        </authorList>
    </citation>
    <scope>NUCLEOTIDE SEQUENCE [LARGE SCALE GENOMIC DNA]</scope>
    <source>
        <strain evidence="3 4">Sa2BUA9</strain>
    </source>
</reference>
<evidence type="ECO:0000313" key="3">
    <source>
        <dbReference type="EMBL" id="MBD7944791.1"/>
    </source>
</evidence>
<feature type="compositionally biased region" description="Low complexity" evidence="1">
    <location>
        <begin position="64"/>
        <end position="73"/>
    </location>
</feature>
<keyword evidence="2" id="KW-0472">Membrane</keyword>
<accession>A0ABR8RAG8</accession>
<keyword evidence="2" id="KW-0812">Transmembrane</keyword>
<organism evidence="3 4">
    <name type="scientific">Psychrobacillus faecigallinarum</name>
    <dbReference type="NCBI Taxonomy" id="2762235"/>
    <lineage>
        <taxon>Bacteria</taxon>
        <taxon>Bacillati</taxon>
        <taxon>Bacillota</taxon>
        <taxon>Bacilli</taxon>
        <taxon>Bacillales</taxon>
        <taxon>Bacillaceae</taxon>
        <taxon>Psychrobacillus</taxon>
    </lineage>
</organism>
<comment type="caution">
    <text evidence="3">The sequence shown here is derived from an EMBL/GenBank/DDBJ whole genome shotgun (WGS) entry which is preliminary data.</text>
</comment>
<feature type="transmembrane region" description="Helical" evidence="2">
    <location>
        <begin position="36"/>
        <end position="54"/>
    </location>
</feature>
<dbReference type="RefSeq" id="WP_144538321.1">
    <property type="nucleotide sequence ID" value="NZ_JACSQO010000005.1"/>
</dbReference>
<evidence type="ECO:0000256" key="2">
    <source>
        <dbReference type="SAM" id="Phobius"/>
    </source>
</evidence>
<dbReference type="EMBL" id="JACSQO010000005">
    <property type="protein sequence ID" value="MBD7944791.1"/>
    <property type="molecule type" value="Genomic_DNA"/>
</dbReference>
<evidence type="ECO:0000313" key="4">
    <source>
        <dbReference type="Proteomes" id="UP000640786"/>
    </source>
</evidence>
<keyword evidence="2" id="KW-1133">Transmembrane helix</keyword>
<protein>
    <recommendedName>
        <fullName evidence="5">Histidine kinase</fullName>
    </recommendedName>
</protein>
<evidence type="ECO:0008006" key="5">
    <source>
        <dbReference type="Google" id="ProtNLM"/>
    </source>
</evidence>
<feature type="region of interest" description="Disordered" evidence="1">
    <location>
        <begin position="59"/>
        <end position="81"/>
    </location>
</feature>
<dbReference type="Proteomes" id="UP000640786">
    <property type="component" value="Unassembled WGS sequence"/>
</dbReference>
<proteinExistence type="predicted"/>
<sequence length="81" mass="8730">MKKSKVIIPIMVIVAVLASIILSQEEYNEVTIINKILIALGAAIVSSLLGYILLKPDIDKVDPKPQTNQTNTGNKKKGSGK</sequence>